<organism evidence="2">
    <name type="scientific">Candidatus Methanofastidiosum methylothiophilum</name>
    <dbReference type="NCBI Taxonomy" id="1705564"/>
    <lineage>
        <taxon>Archaea</taxon>
        <taxon>Methanobacteriati</taxon>
        <taxon>Methanobacteriota</taxon>
        <taxon>Stenosarchaea group</taxon>
        <taxon>Candidatus Methanofastidiosia</taxon>
        <taxon>Candidatus Methanofastidiosales</taxon>
        <taxon>Candidatus Methanofastidiosaceae</taxon>
        <taxon>Candidatus Methanofastidiosum</taxon>
    </lineage>
</organism>
<dbReference type="AlphaFoldDB" id="A0A150JKI8"/>
<dbReference type="EMBL" id="LNJB01000001">
    <property type="protein sequence ID" value="KYC55418.1"/>
    <property type="molecule type" value="Genomic_DNA"/>
</dbReference>
<evidence type="ECO:0000313" key="1">
    <source>
        <dbReference type="EMBL" id="KYC55418.1"/>
    </source>
</evidence>
<evidence type="ECO:0000313" key="3">
    <source>
        <dbReference type="Proteomes" id="UP000092420"/>
    </source>
</evidence>
<dbReference type="SUPFAM" id="SSF75169">
    <property type="entry name" value="DsrEFH-like"/>
    <property type="match status" value="1"/>
</dbReference>
<reference evidence="2 3" key="1">
    <citation type="journal article" date="2016" name="ISME J.">
        <title>Chasing the elusive Euryarchaeota class WSA2: genomes reveal a uniquely fastidious methyl-reducing methanogen.</title>
        <authorList>
            <person name="Nobu M.K."/>
            <person name="Narihiro T."/>
            <person name="Kuroda K."/>
            <person name="Mei R."/>
            <person name="Liu W.T."/>
        </authorList>
    </citation>
    <scope>NUCLEOTIDE SEQUENCE [LARGE SCALE GENOMIC DNA]</scope>
    <source>
        <strain evidence="1">ADurb1013_Bin02101</strain>
        <strain evidence="2">ADurb1213_Bin02801</strain>
    </source>
</reference>
<evidence type="ECO:0008006" key="4">
    <source>
        <dbReference type="Google" id="ProtNLM"/>
    </source>
</evidence>
<accession>A0A150JEC9</accession>
<dbReference type="InterPro" id="IPR027396">
    <property type="entry name" value="DsrEFH-like"/>
</dbReference>
<accession>A0A150JL10</accession>
<gene>
    <name evidence="1" type="ORF">AN188_00068</name>
    <name evidence="2" type="ORF">APG09_00913</name>
</gene>
<protein>
    <recommendedName>
        <fullName evidence="4">DsrE/DsrF-like family protein</fullName>
    </recommendedName>
</protein>
<evidence type="ECO:0000313" key="2">
    <source>
        <dbReference type="EMBL" id="KYC57773.1"/>
    </source>
</evidence>
<accession>A0A150JKI8</accession>
<name>A0A150JKI8_9EURY</name>
<dbReference type="EMBL" id="LNJE01000009">
    <property type="protein sequence ID" value="KYC57773.1"/>
    <property type="molecule type" value="Genomic_DNA"/>
</dbReference>
<sequence>MVEFWMQRKVAIFAFNGDPMCVIHALINTLEFHAKGYDVKLIIEGSATSLIGKLNEANNPLHYYYTKAKEEGLISCVCKACATKSGTIGEAEEQGLALCDELFGHPSMAKYMEEGYDIISI</sequence>
<dbReference type="Proteomes" id="UP000092420">
    <property type="component" value="Unassembled WGS sequence"/>
</dbReference>
<comment type="caution">
    <text evidence="2">The sequence shown here is derived from an EMBL/GenBank/DDBJ whole genome shotgun (WGS) entry which is preliminary data.</text>
</comment>
<proteinExistence type="predicted"/>